<proteinExistence type="predicted"/>
<gene>
    <name evidence="1" type="ORF">N3K66_004472</name>
</gene>
<reference evidence="1" key="1">
    <citation type="submission" date="2022-10" db="EMBL/GenBank/DDBJ databases">
        <title>Complete Genome of Trichothecium roseum strain YXFP-22015, a Plant Pathogen Isolated from Citrus.</title>
        <authorList>
            <person name="Wang Y."/>
            <person name="Zhu L."/>
        </authorList>
    </citation>
    <scope>NUCLEOTIDE SEQUENCE</scope>
    <source>
        <strain evidence="1">YXFP-22015</strain>
    </source>
</reference>
<keyword evidence="2" id="KW-1185">Reference proteome</keyword>
<accession>A0ACC0V1D6</accession>
<comment type="caution">
    <text evidence="1">The sequence shown here is derived from an EMBL/GenBank/DDBJ whole genome shotgun (WGS) entry which is preliminary data.</text>
</comment>
<protein>
    <submittedName>
        <fullName evidence="1">Uncharacterized protein</fullName>
    </submittedName>
</protein>
<name>A0ACC0V1D6_9HYPO</name>
<evidence type="ECO:0000313" key="1">
    <source>
        <dbReference type="EMBL" id="KAI9900210.1"/>
    </source>
</evidence>
<evidence type="ECO:0000313" key="2">
    <source>
        <dbReference type="Proteomes" id="UP001163324"/>
    </source>
</evidence>
<organism evidence="1 2">
    <name type="scientific">Trichothecium roseum</name>
    <dbReference type="NCBI Taxonomy" id="47278"/>
    <lineage>
        <taxon>Eukaryota</taxon>
        <taxon>Fungi</taxon>
        <taxon>Dikarya</taxon>
        <taxon>Ascomycota</taxon>
        <taxon>Pezizomycotina</taxon>
        <taxon>Sordariomycetes</taxon>
        <taxon>Hypocreomycetidae</taxon>
        <taxon>Hypocreales</taxon>
        <taxon>Hypocreales incertae sedis</taxon>
        <taxon>Trichothecium</taxon>
    </lineage>
</organism>
<dbReference type="Proteomes" id="UP001163324">
    <property type="component" value="Chromosome 4"/>
</dbReference>
<dbReference type="EMBL" id="CM047943">
    <property type="protein sequence ID" value="KAI9900210.1"/>
    <property type="molecule type" value="Genomic_DNA"/>
</dbReference>
<sequence>MTSSAISPAPDALGIAQQREQQQEQVQTSKTQYLPRSMKQESPPPTYANTPAADSPQPRTVELGKLPEASVGMGRGATSIPAEATSNSAGTSPPPPAQDSNEISASGPRIKDTVEKTEEAAQVPETGPNSNDAQGSNPETPPPATVARSALPNKTGDTDTKTPVGPSQPSLPSAMQLPQTPINSGHPMMGQSSLADLANMAYGPTWTASRPMGTWGMGDQDYINPHTLSMREIVYEPFSDAQEKVAEPDPEPQSTLQCLARLRFADCDFQMTSYSLYIGRNQNIQRIISSRPSSNGGISSGRLNMRRIGKSKSYVSIAGGMLGPGDDDDRVGGAQPPAKKRKIDTHGSSDNEAGASVNGNGNGNGHGSLSNGQDNPEAAAPVNLERAMPSFDRAEYIYIHSPGQSIEEIVRRTKGISRRHLKIEYDKKRCIFIATPLHRNGFFRGERHITEPIILKSGDCLQIKDVMLDFDIPGVALGESGEKLPHSTGGKAMKFDFSGRYNQPDTSSDGPTPKEEAKNGDSDVEMEEVEEAEEEEPEEDGEEEEEEEEEEDDDEENELDDQDGMDVMTPGMAMQTSPTAPVTEIEQLLLMQAGELPRKRGPGRPPKNGIMSKRQQRELKKHQQEMAKQAQLQQAPVEPPIKRRVGRPRKHPGPEDVGATADKRPYKPRKPEGGEGSDVEKRAKEKKDRKVRPPSPPPLREQDYTEEQMAKPSKNYSVLIDEALSAAPGGLTLKQIYRKICEAYPFFAFRCGTKGWESSVRHNLIGNLAFQKDDATGLWSRVSGIELDAGKKRKPSSPDRNLGAQFGQYPYPYNNAQQPMAAGYPPGQAPVPGGYAYGAQQPAQQPAQQGAQQQYFHTQGSPPARTAVGAQPPAPAQLPGFGPPPAPARPQIGGTQPSTYSSPYASRPPPAQPTNAPAQTQQQTGTPVTQAARILSAMSPAMPQIQTAQNAAPTSRTSATPPANPARRHIIHPSLVSAMVNLKNGLVENLTKASMPTSNIIVMSAINQVIGLRQTTGSGNEKMESICIAGLQKVVEGLKTKEGIQTNPIIDAHAIKPLCGFKDVTIKTLGGKMGEDRAEAVALSAIDRVLGFADASVLPPAPEGNATSNAGLESLEQNLMKSIRQLLTGMNLILHNETTPDAKQQSPAISRGASRPPQFAGQPAGQPAGQQAQKQPVPAPAPAPAPAPPPAVAVTTLPPPPPTQQPQAQRQQAPQQHSARLQVSQHGSSPFSSSSATQVLGQTPAQAAHQQSRQLTPQQAAAQMAAVRSAIAQKTTAGTATTRPPLPQGAIPQSTANQQARPLHSAVQSAVSQKPAQSVARPAAAPPAPQPPPTSQPPAVHQPTQPTQSTQPQQAPSAPGPAPPQPVASQPSASAQASPHGPVQSVPQGSSQVPVQSATTSTQASPALAPAQSAQQQATPTTHVNQSPGTAPNQTPQSLPQSPAPRPAHTQSPAAQSTPIQASPTLLAPTPAAPMSATSQVVGQPATPQPAASLGAAAASASTSQPGQTVQPAQPAPQQASPQRQQSTSQAASQASPQASPQPKPQPQPQSALVQGGP</sequence>